<accession>A0ABV1NGH5</accession>
<reference evidence="2 3" key="1">
    <citation type="submission" date="2024-05" db="EMBL/GenBank/DDBJ databases">
        <title>Halomonas sp. SSM6 16S ribosomal RNA gene Genome sequencing and assembly.</title>
        <authorList>
            <person name="Yook S."/>
        </authorList>
    </citation>
    <scope>NUCLEOTIDE SEQUENCE [LARGE SCALE GENOMIC DNA]</scope>
    <source>
        <strain evidence="2 3">SSM6</strain>
    </source>
</reference>
<sequence length="240" mass="27911">MFRLFLCSLCYLVLSGCSAVYENGNFGGFKRSLNYTSHGYSVVKDPTGNAPTEYIQRFELRDGECATELGWSDCRNNRERTELSQVGENFGKGWYGWYIYVPETYENIYPVKVALGQFHQRSLTTPAIMFQNFYGGLHVDVQRTGNTIDHQEIIDKDDFKGRWHKIELNVSWSEDGFIKVYVNRKLKYSFEGDNRTSSGTYFKYGIYRTHVSRYLGEIPTQIVYYTGLRKGKTREDLEVN</sequence>
<dbReference type="Proteomes" id="UP001442468">
    <property type="component" value="Unassembled WGS sequence"/>
</dbReference>
<dbReference type="GO" id="GO:0016829">
    <property type="term" value="F:lyase activity"/>
    <property type="evidence" value="ECO:0007669"/>
    <property type="project" value="UniProtKB-KW"/>
</dbReference>
<dbReference type="PROSITE" id="PS51257">
    <property type="entry name" value="PROKAR_LIPOPROTEIN"/>
    <property type="match status" value="1"/>
</dbReference>
<dbReference type="InterPro" id="IPR013320">
    <property type="entry name" value="ConA-like_dom_sf"/>
</dbReference>
<keyword evidence="3" id="KW-1185">Reference proteome</keyword>
<name>A0ABV1NGH5_9GAMM</name>
<keyword evidence="1" id="KW-0732">Signal</keyword>
<dbReference type="Gene3D" id="2.60.120.200">
    <property type="match status" value="1"/>
</dbReference>
<dbReference type="InterPro" id="IPR025975">
    <property type="entry name" value="Polysacc_lyase"/>
</dbReference>
<feature type="chain" id="PRO_5045964101" evidence="1">
    <location>
        <begin position="20"/>
        <end position="240"/>
    </location>
</feature>
<feature type="signal peptide" evidence="1">
    <location>
        <begin position="1"/>
        <end position="19"/>
    </location>
</feature>
<dbReference type="EMBL" id="JBEGCJ010000002">
    <property type="protein sequence ID" value="MEQ6916869.1"/>
    <property type="molecule type" value="Genomic_DNA"/>
</dbReference>
<dbReference type="Pfam" id="PF14099">
    <property type="entry name" value="Polysacc_lyase"/>
    <property type="match status" value="1"/>
</dbReference>
<dbReference type="SUPFAM" id="SSF49899">
    <property type="entry name" value="Concanavalin A-like lectins/glucanases"/>
    <property type="match status" value="1"/>
</dbReference>
<evidence type="ECO:0000313" key="2">
    <source>
        <dbReference type="EMBL" id="MEQ6916869.1"/>
    </source>
</evidence>
<evidence type="ECO:0000313" key="3">
    <source>
        <dbReference type="Proteomes" id="UP001442468"/>
    </source>
</evidence>
<gene>
    <name evidence="2" type="ORF">ABE960_04935</name>
</gene>
<organism evidence="2 3">
    <name type="scientific">Halomonas aquatica</name>
    <dbReference type="NCBI Taxonomy" id="3151123"/>
    <lineage>
        <taxon>Bacteria</taxon>
        <taxon>Pseudomonadati</taxon>
        <taxon>Pseudomonadota</taxon>
        <taxon>Gammaproteobacteria</taxon>
        <taxon>Oceanospirillales</taxon>
        <taxon>Halomonadaceae</taxon>
        <taxon>Halomonas</taxon>
    </lineage>
</organism>
<dbReference type="RefSeq" id="WP_349761127.1">
    <property type="nucleotide sequence ID" value="NZ_JBEGCJ010000002.1"/>
</dbReference>
<comment type="caution">
    <text evidence="2">The sequence shown here is derived from an EMBL/GenBank/DDBJ whole genome shotgun (WGS) entry which is preliminary data.</text>
</comment>
<evidence type="ECO:0000256" key="1">
    <source>
        <dbReference type="SAM" id="SignalP"/>
    </source>
</evidence>
<proteinExistence type="predicted"/>
<protein>
    <submittedName>
        <fullName evidence="2">Heparin lyase I family protein</fullName>
    </submittedName>
</protein>
<keyword evidence="2" id="KW-0456">Lyase</keyword>